<dbReference type="InterPro" id="IPR044515">
    <property type="entry name" value="ABTB1"/>
</dbReference>
<dbReference type="SUPFAM" id="SSF54695">
    <property type="entry name" value="POZ domain"/>
    <property type="match status" value="1"/>
</dbReference>
<dbReference type="AlphaFoldDB" id="A0A0G4H6Q1"/>
<dbReference type="GO" id="GO:0000151">
    <property type="term" value="C:ubiquitin ligase complex"/>
    <property type="evidence" value="ECO:0007669"/>
    <property type="project" value="TreeGrafter"/>
</dbReference>
<keyword evidence="2" id="KW-0040">ANK repeat</keyword>
<dbReference type="SMART" id="SM00225">
    <property type="entry name" value="BTB"/>
    <property type="match status" value="1"/>
</dbReference>
<dbReference type="PANTHER" id="PTHR46231:SF1">
    <property type="entry name" value="ANKYRIN REPEAT AND BTB_POZ DOMAIN-CONTAINING PROTEIN 1"/>
    <property type="match status" value="1"/>
</dbReference>
<evidence type="ECO:0000256" key="2">
    <source>
        <dbReference type="ARBA" id="ARBA00023043"/>
    </source>
</evidence>
<sequence>MSSDWNIGFSCLADKFPSSIRELCQLEGDTILFCLEGDTAVYQANLCELRNAPLKKHPRKLFCEVPYLGIPVVVEGGKAGRVVVVIPAKSEGKDSEIDQWLVAVDFFSQALIPAPLKGRWSGAAVCNDRIHLLDSEGRRTCTVPKDMIFSCTSLIPSNCSACNIALKIGVSGLGGPPPPRGQNRPSTANSILLGTESRLLFCNDRGVFGPQPEYSTFVGAVRYLSNPTGLSLSAAAAAACTDATDAVLLGTATGEIWMHPKVSTHPSNQQCRLLLHSDDAPDKKISAMALLPDGSLLFSQDRKLYITDDIPDLGGRLCARGRSAACGGRDSERLRICSKPLPVARVMRNLVFEGGEGADIALVAEGGDGGVALSSSKVDDNNNGQQRQQKVYGMKWMLSCRCDFFRTAFSGPFKEANQSVMQIPDTSFEALRCVVLYLHTDMLELRDSFAVDVAAFARFLGLIWVQEEAERYAEHHVSPSNCASLLLSAERLQFPSLRESCVKCAARNLKVAVDAPRFADLSKQAMFDILKAQKSM</sequence>
<keyword evidence="1" id="KW-0677">Repeat</keyword>
<dbReference type="InterPro" id="IPR011333">
    <property type="entry name" value="SKP1/BTB/POZ_sf"/>
</dbReference>
<reference evidence="4" key="1">
    <citation type="submission" date="2014-11" db="EMBL/GenBank/DDBJ databases">
        <authorList>
            <person name="Otto D Thomas"/>
            <person name="Naeem Raeece"/>
        </authorList>
    </citation>
    <scope>NUCLEOTIDE SEQUENCE</scope>
</reference>
<evidence type="ECO:0000259" key="3">
    <source>
        <dbReference type="PROSITE" id="PS50097"/>
    </source>
</evidence>
<dbReference type="InterPro" id="IPR000210">
    <property type="entry name" value="BTB/POZ_dom"/>
</dbReference>
<dbReference type="VEuPathDB" id="CryptoDB:Cvel_5772"/>
<dbReference type="PROSITE" id="PS50097">
    <property type="entry name" value="BTB"/>
    <property type="match status" value="1"/>
</dbReference>
<dbReference type="Gene3D" id="3.30.710.10">
    <property type="entry name" value="Potassium Channel Kv1.1, Chain A"/>
    <property type="match status" value="1"/>
</dbReference>
<dbReference type="PANTHER" id="PTHR46231">
    <property type="entry name" value="ANKYRIN REPEAT AND BTB/POZ DOMAIN-CONTAINING PROTEIN 1"/>
    <property type="match status" value="1"/>
</dbReference>
<dbReference type="PhylomeDB" id="A0A0G4H6Q1"/>
<protein>
    <recommendedName>
        <fullName evidence="3">BTB domain-containing protein</fullName>
    </recommendedName>
</protein>
<dbReference type="GO" id="GO:0005737">
    <property type="term" value="C:cytoplasm"/>
    <property type="evidence" value="ECO:0007669"/>
    <property type="project" value="TreeGrafter"/>
</dbReference>
<organism evidence="4">
    <name type="scientific">Chromera velia CCMP2878</name>
    <dbReference type="NCBI Taxonomy" id="1169474"/>
    <lineage>
        <taxon>Eukaryota</taxon>
        <taxon>Sar</taxon>
        <taxon>Alveolata</taxon>
        <taxon>Colpodellida</taxon>
        <taxon>Chromeraceae</taxon>
        <taxon>Chromera</taxon>
    </lineage>
</organism>
<dbReference type="EMBL" id="CDMZ01001931">
    <property type="protein sequence ID" value="CEM39443.1"/>
    <property type="molecule type" value="Genomic_DNA"/>
</dbReference>
<name>A0A0G4H6Q1_9ALVE</name>
<evidence type="ECO:0000256" key="1">
    <source>
        <dbReference type="ARBA" id="ARBA00022737"/>
    </source>
</evidence>
<feature type="domain" description="BTB" evidence="3">
    <location>
        <begin position="358"/>
        <end position="447"/>
    </location>
</feature>
<proteinExistence type="predicted"/>
<gene>
    <name evidence="4" type="ORF">Cvel_5772</name>
</gene>
<dbReference type="Pfam" id="PF00651">
    <property type="entry name" value="BTB"/>
    <property type="match status" value="1"/>
</dbReference>
<evidence type="ECO:0000313" key="4">
    <source>
        <dbReference type="EMBL" id="CEM39443.1"/>
    </source>
</evidence>
<dbReference type="CDD" id="cd14733">
    <property type="entry name" value="BACK"/>
    <property type="match status" value="1"/>
</dbReference>
<accession>A0A0G4H6Q1</accession>
<dbReference type="CDD" id="cd18186">
    <property type="entry name" value="BTB_POZ_ZBTB_KLHL-like"/>
    <property type="match status" value="1"/>
</dbReference>